<feature type="domain" description="G-protein coupled receptors family 2 profile 2" evidence="11">
    <location>
        <begin position="276"/>
        <end position="529"/>
    </location>
</feature>
<dbReference type="InterPro" id="IPR050949">
    <property type="entry name" value="GPCR_Fz/Smo-like"/>
</dbReference>
<dbReference type="PANTHER" id="PTHR31787">
    <property type="entry name" value="G-PROTEIN-COUPLED RECEPTOR GPCR FAMILY PROTEIN"/>
    <property type="match status" value="1"/>
</dbReference>
<feature type="transmembrane region" description="Helical" evidence="10">
    <location>
        <begin position="316"/>
        <end position="334"/>
    </location>
</feature>
<accession>F4PIF1</accession>
<keyword evidence="6 10" id="KW-0472">Membrane</keyword>
<dbReference type="OrthoDB" id="17434at2759"/>
<feature type="transmembrane region" description="Helical" evidence="10">
    <location>
        <begin position="396"/>
        <end position="416"/>
    </location>
</feature>
<keyword evidence="3 10" id="KW-0812">Transmembrane</keyword>
<dbReference type="PROSITE" id="PS50261">
    <property type="entry name" value="G_PROTEIN_RECEP_F2_4"/>
    <property type="match status" value="1"/>
</dbReference>
<evidence type="ECO:0000256" key="9">
    <source>
        <dbReference type="SAM" id="MobiDB-lite"/>
    </source>
</evidence>
<evidence type="ECO:0000256" key="10">
    <source>
        <dbReference type="SAM" id="Phobius"/>
    </source>
</evidence>
<keyword evidence="5 10" id="KW-1133">Transmembrane helix</keyword>
<comment type="similarity">
    <text evidence="2">Belongs to the G-protein coupled receptor Fz/Smo family.</text>
</comment>
<sequence>MISSSPRQSIMKKNILMLISATVFDVARILRTDSAAPKYQAIDLGATCQIYKGDLPDQPLCNGFLSNPSMLTSQLCITQKFKSITILTNYNLEDSIYINSTSTQESIQQFGLFVRSNLMIIGTDSCKVPSTFAFICAYLFPECIEYPDPNNSSRILALQQPACFDDCSETADVCGVGGLLPCSSSITYNNLTYPRFPTNATLYDLTPYGGSANYLVNCLDTSQIGSNSTVQKCDQPLIYYNSSDRQRDEDLGYQFTYGNSTCVVACPAPIYEYKIWKNLYTLSDILSILSMFLILFLIVTYGLINPKIKRFDKINLALMTSIFFHAFSGALQAFNGSEKTLCPEPNRFASHTDGVCVASAFILHVASLYVVQWWAVMSFEVLWAIREVGKGRKDPWWFYVVGTSIIAWVPPIASIVNNNYRGGAPNTFCWLSTHTYQVGAFWVPMGIFLGLGGLFMLGLMREIYIIISANLGATQRTRLDILKLEIKPILSLVMYFSILLYLFIYDQWIQAHKDEYKAEIPDWVNCLTNPQVVDKTTCVIGGPPIASLGYFIYCIRVFGIYAFLIYGISKKTVSIWKHNYIVLVISKKLEQMSLASTTQVTNSGVTGSTGFVSGASVVSESTQSQNPFPSAPTGRRNSNDSFSISHSDSDSDDIEMGTTFVEVHHLPQEEQESSDNQPDQQQSSD</sequence>
<dbReference type="OMA" id="IAWIPPI"/>
<dbReference type="EMBL" id="GL883006">
    <property type="protein sequence ID" value="EGG25380.1"/>
    <property type="molecule type" value="Genomic_DNA"/>
</dbReference>
<evidence type="ECO:0000256" key="8">
    <source>
        <dbReference type="ARBA" id="ARBA00023180"/>
    </source>
</evidence>
<feature type="region of interest" description="Disordered" evidence="9">
    <location>
        <begin position="620"/>
        <end position="685"/>
    </location>
</feature>
<gene>
    <name evidence="12" type="primary">fslJ-2</name>
    <name evidence="12" type="ORF">DFA_03629</name>
</gene>
<dbReference type="Pfam" id="PF00002">
    <property type="entry name" value="7tm_2"/>
    <property type="match status" value="1"/>
</dbReference>
<dbReference type="Proteomes" id="UP000007797">
    <property type="component" value="Unassembled WGS sequence"/>
</dbReference>
<reference evidence="13" key="1">
    <citation type="journal article" date="2011" name="Genome Res.">
        <title>Phylogeny-wide analysis of social amoeba genomes highlights ancient origins for complex intercellular communication.</title>
        <authorList>
            <person name="Heidel A.J."/>
            <person name="Lawal H.M."/>
            <person name="Felder M."/>
            <person name="Schilde C."/>
            <person name="Helps N.R."/>
            <person name="Tunggal B."/>
            <person name="Rivero F."/>
            <person name="John U."/>
            <person name="Schleicher M."/>
            <person name="Eichinger L."/>
            <person name="Platzer M."/>
            <person name="Noegel A.A."/>
            <person name="Schaap P."/>
            <person name="Gloeckner G."/>
        </authorList>
    </citation>
    <scope>NUCLEOTIDE SEQUENCE [LARGE SCALE GENOMIC DNA]</scope>
    <source>
        <strain evidence="13">SH3</strain>
    </source>
</reference>
<keyword evidence="8" id="KW-0325">Glycoprotein</keyword>
<organism evidence="12 13">
    <name type="scientific">Cavenderia fasciculata</name>
    <name type="common">Slime mold</name>
    <name type="synonym">Dictyostelium fasciculatum</name>
    <dbReference type="NCBI Taxonomy" id="261658"/>
    <lineage>
        <taxon>Eukaryota</taxon>
        <taxon>Amoebozoa</taxon>
        <taxon>Evosea</taxon>
        <taxon>Eumycetozoa</taxon>
        <taxon>Dictyostelia</taxon>
        <taxon>Acytosteliales</taxon>
        <taxon>Cavenderiaceae</taxon>
        <taxon>Cavenderia</taxon>
    </lineage>
</organism>
<evidence type="ECO:0000256" key="3">
    <source>
        <dbReference type="ARBA" id="ARBA00022692"/>
    </source>
</evidence>
<evidence type="ECO:0000256" key="6">
    <source>
        <dbReference type="ARBA" id="ARBA00023136"/>
    </source>
</evidence>
<name>F4PIF1_CACFS</name>
<evidence type="ECO:0000256" key="1">
    <source>
        <dbReference type="ARBA" id="ARBA00004141"/>
    </source>
</evidence>
<evidence type="ECO:0000256" key="4">
    <source>
        <dbReference type="ARBA" id="ARBA00022729"/>
    </source>
</evidence>
<keyword evidence="13" id="KW-1185">Reference proteome</keyword>
<dbReference type="RefSeq" id="XP_004363231.1">
    <property type="nucleotide sequence ID" value="XM_004363174.1"/>
</dbReference>
<dbReference type="GO" id="GO:0004888">
    <property type="term" value="F:transmembrane signaling receptor activity"/>
    <property type="evidence" value="ECO:0007669"/>
    <property type="project" value="InterPro"/>
</dbReference>
<evidence type="ECO:0000256" key="5">
    <source>
        <dbReference type="ARBA" id="ARBA00022989"/>
    </source>
</evidence>
<evidence type="ECO:0000256" key="2">
    <source>
        <dbReference type="ARBA" id="ARBA00008077"/>
    </source>
</evidence>
<comment type="subcellular location">
    <subcellularLocation>
        <location evidence="1">Membrane</location>
        <topology evidence="1">Multi-pass membrane protein</topology>
    </subcellularLocation>
</comment>
<dbReference type="InterPro" id="IPR017981">
    <property type="entry name" value="GPCR_2-like_7TM"/>
</dbReference>
<keyword evidence="7 12" id="KW-0675">Receptor</keyword>
<dbReference type="GeneID" id="14876928"/>
<dbReference type="GO" id="GO:0007166">
    <property type="term" value="P:cell surface receptor signaling pathway"/>
    <property type="evidence" value="ECO:0007669"/>
    <property type="project" value="InterPro"/>
</dbReference>
<evidence type="ECO:0000313" key="12">
    <source>
        <dbReference type="EMBL" id="EGG25380.1"/>
    </source>
</evidence>
<evidence type="ECO:0000256" key="7">
    <source>
        <dbReference type="ARBA" id="ARBA00023170"/>
    </source>
</evidence>
<dbReference type="KEGG" id="dfa:DFA_03629"/>
<dbReference type="Gene3D" id="1.20.1070.10">
    <property type="entry name" value="Rhodopsin 7-helix transmembrane proteins"/>
    <property type="match status" value="1"/>
</dbReference>
<feature type="transmembrane region" description="Helical" evidence="10">
    <location>
        <begin position="285"/>
        <end position="304"/>
    </location>
</feature>
<feature type="transmembrane region" description="Helical" evidence="10">
    <location>
        <begin position="486"/>
        <end position="504"/>
    </location>
</feature>
<feature type="compositionally biased region" description="Low complexity" evidence="9">
    <location>
        <begin position="674"/>
        <end position="685"/>
    </location>
</feature>
<evidence type="ECO:0000259" key="11">
    <source>
        <dbReference type="PROSITE" id="PS50261"/>
    </source>
</evidence>
<feature type="transmembrane region" description="Helical" evidence="10">
    <location>
        <begin position="550"/>
        <end position="568"/>
    </location>
</feature>
<keyword evidence="4" id="KW-0732">Signal</keyword>
<dbReference type="PANTHER" id="PTHR31787:SF13">
    <property type="entry name" value="FRIZZLED AND SMOOTHENED-LIKE PROTEIN J"/>
    <property type="match status" value="1"/>
</dbReference>
<dbReference type="AlphaFoldDB" id="F4PIF1"/>
<proteinExistence type="inferred from homology"/>
<dbReference type="GO" id="GO:0016020">
    <property type="term" value="C:membrane"/>
    <property type="evidence" value="ECO:0007669"/>
    <property type="project" value="UniProtKB-SubCell"/>
</dbReference>
<protein>
    <submittedName>
        <fullName evidence="12">G-protein-coupled receptor family protein</fullName>
    </submittedName>
</protein>
<dbReference type="InterPro" id="IPR000832">
    <property type="entry name" value="GPCR_2_secretin-like"/>
</dbReference>
<feature type="transmembrane region" description="Helical" evidence="10">
    <location>
        <begin position="436"/>
        <end position="459"/>
    </location>
</feature>
<evidence type="ECO:0000313" key="13">
    <source>
        <dbReference type="Proteomes" id="UP000007797"/>
    </source>
</evidence>
<feature type="transmembrane region" description="Helical" evidence="10">
    <location>
        <begin position="354"/>
        <end position="375"/>
    </location>
</feature>